<dbReference type="InterPro" id="IPR050570">
    <property type="entry name" value="Cell_wall_metabolism_enzyme"/>
</dbReference>
<dbReference type="PANTHER" id="PTHR21666:SF270">
    <property type="entry name" value="MUREIN HYDROLASE ACTIVATOR ENVC"/>
    <property type="match status" value="1"/>
</dbReference>
<dbReference type="Pfam" id="PF01551">
    <property type="entry name" value="Peptidase_M23"/>
    <property type="match status" value="1"/>
</dbReference>
<dbReference type="AlphaFoldDB" id="A0A8S0Y5N2"/>
<name>A0A8S0Y5N2_9GAMM</name>
<evidence type="ECO:0000259" key="1">
    <source>
        <dbReference type="Pfam" id="PF01551"/>
    </source>
</evidence>
<evidence type="ECO:0000313" key="2">
    <source>
        <dbReference type="EMBL" id="CAA9889428.1"/>
    </source>
</evidence>
<comment type="caution">
    <text evidence="2">The sequence shown here is derived from an EMBL/GenBank/DDBJ whole genome shotgun (WGS) entry which is preliminary data.</text>
</comment>
<dbReference type="CDD" id="cd12797">
    <property type="entry name" value="M23_peptidase"/>
    <property type="match status" value="1"/>
</dbReference>
<dbReference type="Gene3D" id="2.70.70.10">
    <property type="entry name" value="Glucose Permease (Domain IIA)"/>
    <property type="match status" value="1"/>
</dbReference>
<dbReference type="PANTHER" id="PTHR21666">
    <property type="entry name" value="PEPTIDASE-RELATED"/>
    <property type="match status" value="1"/>
</dbReference>
<organism evidence="2 3">
    <name type="scientific">Candidatus Methylobacter favarea</name>
    <dbReference type="NCBI Taxonomy" id="2707345"/>
    <lineage>
        <taxon>Bacteria</taxon>
        <taxon>Pseudomonadati</taxon>
        <taxon>Pseudomonadota</taxon>
        <taxon>Gammaproteobacteria</taxon>
        <taxon>Methylococcales</taxon>
        <taxon>Methylococcaceae</taxon>
        <taxon>Methylobacter</taxon>
    </lineage>
</organism>
<protein>
    <submittedName>
        <fullName evidence="2">Peptidase family M23</fullName>
    </submittedName>
</protein>
<dbReference type="InterPro" id="IPR016047">
    <property type="entry name" value="M23ase_b-sheet_dom"/>
</dbReference>
<dbReference type="RefSeq" id="WP_174624445.1">
    <property type="nucleotide sequence ID" value="NZ_CADCXN010000002.1"/>
</dbReference>
<dbReference type="SUPFAM" id="SSF51261">
    <property type="entry name" value="Duplicated hybrid motif"/>
    <property type="match status" value="1"/>
</dbReference>
<sequence>MSTNYIWPLSKSTMPNEMNTSFGPRINTNRWDFHDGIDLPAEKGTKVYAMRGGTVRSAGEKGQDGYSSRHMLLEVNDPNDGKMYLVHLHLDSIDEAMKPGPSVVQGQEIGRVGDDGATYPHLHIEFLQGTPDTKAQTSRHPLQYLPYSNTANFTAPVADRFNRIGPLMAARLQFAASNKS</sequence>
<dbReference type="Proteomes" id="UP000494216">
    <property type="component" value="Unassembled WGS sequence"/>
</dbReference>
<proteinExistence type="predicted"/>
<accession>A0A8S0Y5N2</accession>
<dbReference type="EMBL" id="CADCXN010000002">
    <property type="protein sequence ID" value="CAA9889428.1"/>
    <property type="molecule type" value="Genomic_DNA"/>
</dbReference>
<evidence type="ECO:0000313" key="3">
    <source>
        <dbReference type="Proteomes" id="UP000494216"/>
    </source>
</evidence>
<dbReference type="InterPro" id="IPR011055">
    <property type="entry name" value="Dup_hybrid_motif"/>
</dbReference>
<dbReference type="GO" id="GO:0004222">
    <property type="term" value="F:metalloendopeptidase activity"/>
    <property type="evidence" value="ECO:0007669"/>
    <property type="project" value="TreeGrafter"/>
</dbReference>
<reference evidence="2 3" key="1">
    <citation type="submission" date="2020-02" db="EMBL/GenBank/DDBJ databases">
        <authorList>
            <person name="Hogendoorn C."/>
        </authorList>
    </citation>
    <scope>NUCLEOTIDE SEQUENCE [LARGE SCALE GENOMIC DNA]</scope>
    <source>
        <strain evidence="2">METHB21</strain>
    </source>
</reference>
<feature type="domain" description="M23ase beta-sheet core" evidence="1">
    <location>
        <begin position="33"/>
        <end position="128"/>
    </location>
</feature>
<keyword evidence="3" id="KW-1185">Reference proteome</keyword>
<gene>
    <name evidence="2" type="ORF">METHB2_100069</name>
</gene>